<name>A0AAP2G913_9RHOB</name>
<dbReference type="AlphaFoldDB" id="A0AAP2G913"/>
<gene>
    <name evidence="3" type="ORF">IV417_16045</name>
</gene>
<dbReference type="Gene3D" id="2.30.30.240">
    <property type="entry name" value="PRC-barrel domain"/>
    <property type="match status" value="2"/>
</dbReference>
<feature type="chain" id="PRO_5042980215" evidence="1">
    <location>
        <begin position="21"/>
        <end position="270"/>
    </location>
</feature>
<dbReference type="Proteomes" id="UP001315686">
    <property type="component" value="Unassembled WGS sequence"/>
</dbReference>
<dbReference type="InterPro" id="IPR027275">
    <property type="entry name" value="PRC-brl_dom"/>
</dbReference>
<accession>A0AAP2G913</accession>
<comment type="caution">
    <text evidence="3">The sequence shown here is derived from an EMBL/GenBank/DDBJ whole genome shotgun (WGS) entry which is preliminary data.</text>
</comment>
<dbReference type="EMBL" id="JADQAZ010000003">
    <property type="protein sequence ID" value="MBT0958901.1"/>
    <property type="molecule type" value="Genomic_DNA"/>
</dbReference>
<sequence>MKRFFTASAIALTLGTTAMAEGHSAVFSDQPFDAEVNVTASDLINARVYATEADLTDMPMATSEDAKNWQDIGEINDIILTRDGNVQFVIVGVGGFLGIGEKDVAVTMSDLKFISDGEEADEYFIVVNADRQGIQEAAGYDRGEMSDEESIAMGTPTGSIEGGSVMPPEIEREGYSAMVADDLTAEELTGTRVYGAGDEDIGEISEILLTSEGRIDRAVVDVGGFLGMGEHPVAMGMDEITIVRSADGSDTRVYISSSKEALEAMPAYKK</sequence>
<evidence type="ECO:0000259" key="2">
    <source>
        <dbReference type="Pfam" id="PF05239"/>
    </source>
</evidence>
<organism evidence="3 4">
    <name type="scientific">Harenicola maris</name>
    <dbReference type="NCBI Taxonomy" id="2841044"/>
    <lineage>
        <taxon>Bacteria</taxon>
        <taxon>Pseudomonadati</taxon>
        <taxon>Pseudomonadota</taxon>
        <taxon>Alphaproteobacteria</taxon>
        <taxon>Rhodobacterales</taxon>
        <taxon>Paracoccaceae</taxon>
        <taxon>Harenicola</taxon>
    </lineage>
</organism>
<dbReference type="PANTHER" id="PTHR36505">
    <property type="entry name" value="BLR1072 PROTEIN"/>
    <property type="match status" value="1"/>
</dbReference>
<feature type="domain" description="PRC-barrel" evidence="2">
    <location>
        <begin position="39"/>
        <end position="115"/>
    </location>
</feature>
<keyword evidence="1" id="KW-0732">Signal</keyword>
<evidence type="ECO:0000313" key="4">
    <source>
        <dbReference type="Proteomes" id="UP001315686"/>
    </source>
</evidence>
<dbReference type="RefSeq" id="WP_327795115.1">
    <property type="nucleotide sequence ID" value="NZ_JADQAZ010000003.1"/>
</dbReference>
<dbReference type="Pfam" id="PF05239">
    <property type="entry name" value="PRC"/>
    <property type="match status" value="2"/>
</dbReference>
<evidence type="ECO:0000313" key="3">
    <source>
        <dbReference type="EMBL" id="MBT0958901.1"/>
    </source>
</evidence>
<dbReference type="InterPro" id="IPR011033">
    <property type="entry name" value="PRC_barrel-like_sf"/>
</dbReference>
<feature type="domain" description="PRC-barrel" evidence="2">
    <location>
        <begin position="183"/>
        <end position="261"/>
    </location>
</feature>
<protein>
    <submittedName>
        <fullName evidence="3">PRC-barrel domain-containing protein</fullName>
    </submittedName>
</protein>
<keyword evidence="4" id="KW-1185">Reference proteome</keyword>
<proteinExistence type="predicted"/>
<evidence type="ECO:0000256" key="1">
    <source>
        <dbReference type="SAM" id="SignalP"/>
    </source>
</evidence>
<reference evidence="3 4" key="1">
    <citation type="journal article" date="2021" name="Arch. Microbiol.">
        <title>Harenicola maris gen. nov., sp. nov. isolated from the Sea of Japan shallow sediments.</title>
        <authorList>
            <person name="Romanenko L.A."/>
            <person name="Kurilenko V.V."/>
            <person name="Chernysheva N.Y."/>
            <person name="Tekutyeva L.A."/>
            <person name="Velansky P.V."/>
            <person name="Svetashev V.I."/>
            <person name="Isaeva M.P."/>
        </authorList>
    </citation>
    <scope>NUCLEOTIDE SEQUENCE [LARGE SCALE GENOMIC DNA]</scope>
    <source>
        <strain evidence="3 4">KMM 3653</strain>
    </source>
</reference>
<dbReference type="SUPFAM" id="SSF50346">
    <property type="entry name" value="PRC-barrel domain"/>
    <property type="match status" value="2"/>
</dbReference>
<dbReference type="PANTHER" id="PTHR36505:SF1">
    <property type="entry name" value="BLR1072 PROTEIN"/>
    <property type="match status" value="1"/>
</dbReference>
<feature type="signal peptide" evidence="1">
    <location>
        <begin position="1"/>
        <end position="20"/>
    </location>
</feature>